<sequence length="127" mass="14525">MDSTMRLKVVHGLCYPQQQIVRQTSSFQRAGSVPFADHLYSLSVRPSVQWLPLTCEVTLARIQRCIFLAYVTSQAFLNFKAYNLPAACPLELEGLPNTMFVQQFYRQNFGLRFKVRNADSQDRSLGS</sequence>
<accession>A0ABD1ZPB8</accession>
<keyword evidence="2" id="KW-1185">Reference proteome</keyword>
<reference evidence="1 2" key="1">
    <citation type="submission" date="2024-09" db="EMBL/GenBank/DDBJ databases">
        <title>Chromosome-scale assembly of Riccia fluitans.</title>
        <authorList>
            <person name="Paukszto L."/>
            <person name="Sawicki J."/>
            <person name="Karawczyk K."/>
            <person name="Piernik-Szablinska J."/>
            <person name="Szczecinska M."/>
            <person name="Mazdziarz M."/>
        </authorList>
    </citation>
    <scope>NUCLEOTIDE SEQUENCE [LARGE SCALE GENOMIC DNA]</scope>
    <source>
        <strain evidence="1">Rf_01</strain>
        <tissue evidence="1">Aerial parts of the thallus</tissue>
    </source>
</reference>
<dbReference type="AlphaFoldDB" id="A0ABD1ZPB8"/>
<gene>
    <name evidence="1" type="ORF">R1flu_021010</name>
</gene>
<organism evidence="1 2">
    <name type="scientific">Riccia fluitans</name>
    <dbReference type="NCBI Taxonomy" id="41844"/>
    <lineage>
        <taxon>Eukaryota</taxon>
        <taxon>Viridiplantae</taxon>
        <taxon>Streptophyta</taxon>
        <taxon>Embryophyta</taxon>
        <taxon>Marchantiophyta</taxon>
        <taxon>Marchantiopsida</taxon>
        <taxon>Marchantiidae</taxon>
        <taxon>Marchantiales</taxon>
        <taxon>Ricciaceae</taxon>
        <taxon>Riccia</taxon>
    </lineage>
</organism>
<protein>
    <submittedName>
        <fullName evidence="1">Uncharacterized protein</fullName>
    </submittedName>
</protein>
<evidence type="ECO:0000313" key="2">
    <source>
        <dbReference type="Proteomes" id="UP001605036"/>
    </source>
</evidence>
<proteinExistence type="predicted"/>
<evidence type="ECO:0000313" key="1">
    <source>
        <dbReference type="EMBL" id="KAL2652882.1"/>
    </source>
</evidence>
<comment type="caution">
    <text evidence="1">The sequence shown here is derived from an EMBL/GenBank/DDBJ whole genome shotgun (WGS) entry which is preliminary data.</text>
</comment>
<dbReference type="Proteomes" id="UP001605036">
    <property type="component" value="Unassembled WGS sequence"/>
</dbReference>
<dbReference type="EMBL" id="JBHFFA010000001">
    <property type="protein sequence ID" value="KAL2652882.1"/>
    <property type="molecule type" value="Genomic_DNA"/>
</dbReference>
<name>A0ABD1ZPB8_9MARC</name>